<dbReference type="GO" id="GO:0003677">
    <property type="term" value="F:DNA binding"/>
    <property type="evidence" value="ECO:0007669"/>
    <property type="project" value="UniProtKB-KW"/>
</dbReference>
<dbReference type="PANTHER" id="PTHR47787:SF1">
    <property type="entry name" value="CENTROMERE-BINDING PROTEIN 1"/>
    <property type="match status" value="1"/>
</dbReference>
<organism evidence="5 6">
    <name type="scientific">Saccharomyces cerevisiae x Saccharomyces kudriavzevii (strain VIN7)</name>
    <name type="common">Yeast</name>
    <dbReference type="NCBI Taxonomy" id="1095631"/>
    <lineage>
        <taxon>Eukaryota</taxon>
        <taxon>Fungi</taxon>
        <taxon>Dikarya</taxon>
        <taxon>Ascomycota</taxon>
        <taxon>Saccharomycotina</taxon>
        <taxon>Saccharomycetes</taxon>
        <taxon>Saccharomycetales</taxon>
        <taxon>Saccharomycetaceae</taxon>
        <taxon>Saccharomyces</taxon>
    </lineage>
</organism>
<reference evidence="5 6" key="1">
    <citation type="journal article" date="2012" name="FEMS Yeast Res.">
        <title>The genome sequence of the wine yeast VIN7 reveals an allotriploid hybrid genome with Saccharomyces cerevisiae and Saccharomyces kudriavzevii origins.</title>
        <authorList>
            <person name="Borneman A.R."/>
            <person name="Desany B.A."/>
            <person name="Riches D."/>
            <person name="Affourtit J.P."/>
            <person name="Forgan A.H."/>
            <person name="Pretorius I.S."/>
            <person name="Egholm M."/>
            <person name="Chambers P.J."/>
        </authorList>
    </citation>
    <scope>NUCLEOTIDE SEQUENCE [LARGE SCALE GENOMIC DNA]</scope>
    <source>
        <strain evidence="5 6">VIN7</strain>
    </source>
</reference>
<evidence type="ECO:0000259" key="4">
    <source>
        <dbReference type="PROSITE" id="PS50888"/>
    </source>
</evidence>
<feature type="compositionally biased region" description="Acidic residues" evidence="3">
    <location>
        <begin position="180"/>
        <end position="195"/>
    </location>
</feature>
<comment type="caution">
    <text evidence="5">The sequence shown here is derived from an EMBL/GenBank/DDBJ whole genome shotgun (WGS) entry which is preliminary data.</text>
</comment>
<keyword evidence="2" id="KW-0539">Nucleus</keyword>
<keyword evidence="6" id="KW-1185">Reference proteome</keyword>
<dbReference type="GO" id="GO:0003700">
    <property type="term" value="F:DNA-binding transcription factor activity"/>
    <property type="evidence" value="ECO:0007669"/>
    <property type="project" value="InterPro"/>
</dbReference>
<feature type="region of interest" description="Disordered" evidence="3">
    <location>
        <begin position="1"/>
        <end position="235"/>
    </location>
</feature>
<proteinExistence type="predicted"/>
<evidence type="ECO:0000256" key="3">
    <source>
        <dbReference type="SAM" id="MobiDB-lite"/>
    </source>
</evidence>
<feature type="compositionally biased region" description="Polar residues" evidence="3">
    <location>
        <begin position="43"/>
        <end position="52"/>
    </location>
</feature>
<feature type="region of interest" description="Disordered" evidence="3">
    <location>
        <begin position="330"/>
        <end position="354"/>
    </location>
</feature>
<sequence>MMNSFANNGFSTGEEQNNSARKRSYHEQQNDNGTRKKQRDQGLLSQENNDGNIDSALLSEGAALRENQSLYVGGPRSNQDRKEAEEDPSVAEAAVAATVNYTDLIQRQEEGSDAHIPKQTNTNAEDGDSMNEGGTAASSIEGAKSTASLEGMASSPSESTQESKNHMLIPLVEQERESEQEQDDEDDEEDEDGADIDLKKDIGMQPARRGRKPATLATTDEWKKQRKDSHKEVERRRRENINTAINVLSDLLPVRESSKAAILARAAEYIQKLKETDEANIEKWTLQKLLSEQNASQLASANEKLQEELGNAYKEIEYIKRILRKNGIEYEDMHSHKKQEKERRGSRSDHPHDT</sequence>
<dbReference type="HOGENOM" id="CLU_046871_0_0_1"/>
<dbReference type="EMBL" id="AGVY01000276">
    <property type="protein sequence ID" value="EHN01661.1"/>
    <property type="molecule type" value="Genomic_DNA"/>
</dbReference>
<dbReference type="Proteomes" id="UP000009009">
    <property type="component" value="Unassembled WGS sequence"/>
</dbReference>
<dbReference type="CDD" id="cd11398">
    <property type="entry name" value="bHLHzip_scCBP1"/>
    <property type="match status" value="1"/>
</dbReference>
<evidence type="ECO:0000313" key="5">
    <source>
        <dbReference type="EMBL" id="EHN01661.1"/>
    </source>
</evidence>
<keyword evidence="1" id="KW-0238">DNA-binding</keyword>
<evidence type="ECO:0000256" key="2">
    <source>
        <dbReference type="ARBA" id="ARBA00023242"/>
    </source>
</evidence>
<dbReference type="AlphaFoldDB" id="H0GX13"/>
<dbReference type="GO" id="GO:0046983">
    <property type="term" value="F:protein dimerization activity"/>
    <property type="evidence" value="ECO:0007669"/>
    <property type="project" value="InterPro"/>
</dbReference>
<dbReference type="InterPro" id="IPR047206">
    <property type="entry name" value="bHLHzip_scCBP1-like"/>
</dbReference>
<dbReference type="PROSITE" id="PS50888">
    <property type="entry name" value="BHLH"/>
    <property type="match status" value="1"/>
</dbReference>
<dbReference type="PhylomeDB" id="H0GX13"/>
<feature type="compositionally biased region" description="Basic and acidic residues" evidence="3">
    <location>
        <begin position="106"/>
        <end position="116"/>
    </location>
</feature>
<dbReference type="Gene3D" id="4.10.280.10">
    <property type="entry name" value="Helix-loop-helix DNA-binding domain"/>
    <property type="match status" value="1"/>
</dbReference>
<feature type="domain" description="BHLH" evidence="4">
    <location>
        <begin position="225"/>
        <end position="273"/>
    </location>
</feature>
<name>H0GX13_SACCK</name>
<dbReference type="OrthoDB" id="71302at2759"/>
<protein>
    <submittedName>
        <fullName evidence="5">Cbf1p</fullName>
    </submittedName>
</protein>
<dbReference type="SMART" id="SM00353">
    <property type="entry name" value="HLH"/>
    <property type="match status" value="1"/>
</dbReference>
<evidence type="ECO:0000256" key="1">
    <source>
        <dbReference type="ARBA" id="ARBA00023125"/>
    </source>
</evidence>
<feature type="compositionally biased region" description="Polar residues" evidence="3">
    <location>
        <begin position="1"/>
        <end position="19"/>
    </location>
</feature>
<dbReference type="Pfam" id="PF00010">
    <property type="entry name" value="HLH"/>
    <property type="match status" value="1"/>
</dbReference>
<dbReference type="GO" id="GO:0005634">
    <property type="term" value="C:nucleus"/>
    <property type="evidence" value="ECO:0007669"/>
    <property type="project" value="TreeGrafter"/>
</dbReference>
<dbReference type="InterPro" id="IPR011598">
    <property type="entry name" value="bHLH_dom"/>
</dbReference>
<dbReference type="SUPFAM" id="SSF47459">
    <property type="entry name" value="HLH, helix-loop-helix DNA-binding domain"/>
    <property type="match status" value="1"/>
</dbReference>
<evidence type="ECO:0000313" key="6">
    <source>
        <dbReference type="Proteomes" id="UP000009009"/>
    </source>
</evidence>
<dbReference type="InterPro" id="IPR036638">
    <property type="entry name" value="HLH_DNA-bd_sf"/>
</dbReference>
<accession>H0GX13</accession>
<gene>
    <name evidence="5" type="ORF">VIN7_8083</name>
</gene>
<dbReference type="PANTHER" id="PTHR47787">
    <property type="entry name" value="CENTROMERE-BINDING PROTEIN 1"/>
    <property type="match status" value="1"/>
</dbReference>